<keyword evidence="1" id="KW-0812">Transmembrane</keyword>
<evidence type="ECO:0000256" key="1">
    <source>
        <dbReference type="SAM" id="Phobius"/>
    </source>
</evidence>
<protein>
    <recommendedName>
        <fullName evidence="2">Cytoskeleton protein RodZ-like C-terminal domain-containing protein</fullName>
    </recommendedName>
</protein>
<dbReference type="KEGG" id="pmai:CF386_05210"/>
<keyword evidence="4" id="KW-1185">Reference proteome</keyword>
<dbReference type="OrthoDB" id="9790252at2"/>
<name>A0A220VDK8_9GAMM</name>
<organism evidence="3 4">
    <name type="scientific">Paraphotobacterium marinum</name>
    <dbReference type="NCBI Taxonomy" id="1755811"/>
    <lineage>
        <taxon>Bacteria</taxon>
        <taxon>Pseudomonadati</taxon>
        <taxon>Pseudomonadota</taxon>
        <taxon>Gammaproteobacteria</taxon>
        <taxon>Vibrionales</taxon>
        <taxon>Vibrionaceae</taxon>
        <taxon>Paraphotobacterium</taxon>
    </lineage>
</organism>
<dbReference type="InterPro" id="IPR010982">
    <property type="entry name" value="Lambda_DNA-bd_dom_sf"/>
</dbReference>
<evidence type="ECO:0000259" key="2">
    <source>
        <dbReference type="Pfam" id="PF13464"/>
    </source>
</evidence>
<dbReference type="Pfam" id="PF13413">
    <property type="entry name" value="HTH_25"/>
    <property type="match status" value="1"/>
</dbReference>
<keyword evidence="1" id="KW-1133">Transmembrane helix</keyword>
<dbReference type="RefSeq" id="WP_089073353.1">
    <property type="nucleotide sequence ID" value="NZ_CBCSAM010000001.1"/>
</dbReference>
<dbReference type="InterPro" id="IPR025194">
    <property type="entry name" value="RodZ-like_C"/>
</dbReference>
<dbReference type="Proteomes" id="UP000242175">
    <property type="component" value="Chromosome large"/>
</dbReference>
<sequence length="279" mass="32706">MNSLHEELLKVEFKILRESKGISQLEIAHKLRINLSVIKTIDDKAFDKSNLDVYLIGYMKAYAGILNIQVYTQEKNNLVSSPDLRDFSNRNKKINFNFFLLIFVLIIFLSILFLYFQRLEEQNKRKNIELNNAQPISLKKKLVVPTIDYDAVKHLFKINDNHILKMYNSPLYNKLEYKKFSNKNIDYFKKITSPDEVEILFSGNCWVEIYDKNLKKLFFGLQKQKQTLIVSGSQPLKFIFGAPGNVKKMFFKGKKVDLNKFNPNKVAKFSLPNEELIDD</sequence>
<gene>
    <name evidence="3" type="ORF">CF386_05210</name>
</gene>
<proteinExistence type="predicted"/>
<dbReference type="PANTHER" id="PTHR34475">
    <property type="match status" value="1"/>
</dbReference>
<dbReference type="InterPro" id="IPR050400">
    <property type="entry name" value="Bact_Cytoskel_RodZ"/>
</dbReference>
<feature type="domain" description="Cytoskeleton protein RodZ-like C-terminal" evidence="2">
    <location>
        <begin position="199"/>
        <end position="270"/>
    </location>
</feature>
<feature type="transmembrane region" description="Helical" evidence="1">
    <location>
        <begin position="94"/>
        <end position="116"/>
    </location>
</feature>
<dbReference type="Pfam" id="PF13464">
    <property type="entry name" value="RodZ_C"/>
    <property type="match status" value="1"/>
</dbReference>
<dbReference type="PANTHER" id="PTHR34475:SF1">
    <property type="entry name" value="CYTOSKELETON PROTEIN RODZ"/>
    <property type="match status" value="1"/>
</dbReference>
<evidence type="ECO:0000313" key="3">
    <source>
        <dbReference type="EMBL" id="ASK78445.1"/>
    </source>
</evidence>
<accession>A0A220VDK8</accession>
<dbReference type="Gene3D" id="1.10.260.40">
    <property type="entry name" value="lambda repressor-like DNA-binding domains"/>
    <property type="match status" value="1"/>
</dbReference>
<dbReference type="EMBL" id="CP022355">
    <property type="protein sequence ID" value="ASK78445.1"/>
    <property type="molecule type" value="Genomic_DNA"/>
</dbReference>
<dbReference type="AlphaFoldDB" id="A0A220VDK8"/>
<dbReference type="GO" id="GO:0003677">
    <property type="term" value="F:DNA binding"/>
    <property type="evidence" value="ECO:0007669"/>
    <property type="project" value="InterPro"/>
</dbReference>
<keyword evidence="1" id="KW-0472">Membrane</keyword>
<evidence type="ECO:0000313" key="4">
    <source>
        <dbReference type="Proteomes" id="UP000242175"/>
    </source>
</evidence>
<reference evidence="3 4" key="1">
    <citation type="journal article" date="2016" name="Int. J. Syst. Evol. Microbiol.">
        <title>Paraphotobacterium marinum gen. nov., sp. nov., a member of the family Vibrionaceae, isolated from surface seawater.</title>
        <authorList>
            <person name="Huang Z."/>
            <person name="Dong C."/>
            <person name="Shao Z."/>
        </authorList>
    </citation>
    <scope>NUCLEOTIDE SEQUENCE [LARGE SCALE GENOMIC DNA]</scope>
    <source>
        <strain evidence="3 4">NSCS20N07D</strain>
    </source>
</reference>